<dbReference type="Pfam" id="PF22622">
    <property type="entry name" value="MFE-2_hydrat-2_N"/>
    <property type="match status" value="1"/>
</dbReference>
<dbReference type="Gene3D" id="3.10.129.10">
    <property type="entry name" value="Hotdog Thioesterase"/>
    <property type="match status" value="1"/>
</dbReference>
<accession>A0A931IIZ6</accession>
<dbReference type="PANTHER" id="PTHR13078">
    <property type="entry name" value="PEROXISOMAL MULTIFUNCTIONAL ENZYME TYPE 2-RELATED"/>
    <property type="match status" value="1"/>
</dbReference>
<dbReference type="InterPro" id="IPR029069">
    <property type="entry name" value="HotDog_dom_sf"/>
</dbReference>
<proteinExistence type="inferred from homology"/>
<feature type="region of interest" description="Disordered" evidence="2">
    <location>
        <begin position="144"/>
        <end position="166"/>
    </location>
</feature>
<dbReference type="GO" id="GO:0044594">
    <property type="term" value="F:17-beta-hydroxysteroid dehydrogenase (NAD+) activity"/>
    <property type="evidence" value="ECO:0007669"/>
    <property type="project" value="TreeGrafter"/>
</dbReference>
<name>A0A931IIZ6_9NOCA</name>
<dbReference type="InterPro" id="IPR054357">
    <property type="entry name" value="MFE-2_N"/>
</dbReference>
<sequence length="281" mass="30241">MALRHDLVGGEWAAGNRRWEAADTALYALGVGAGADDPGAELRFTTDDSVGHPPAVLPTFATTLLDRDRQPSFGDYDPAHLLHTHQSLTVFGPLPTHGAAVSTSRLTALYDRRPSAVAVIDSTCVEQDTGRTLAELRTGLTIRREGGFGGDPGPEMAWQTPERPPDRTVDYRTAPNQALLYRLSGDRNPLHSDPSVAARLGLGTPLLHGLCTFGFAGRAVLRDLCGGDPDLFGTMSARFSAPVYPGQALSVWIWERDGGAVFQVRTGRRVVLDAGRFTRRG</sequence>
<keyword evidence="6" id="KW-1185">Reference proteome</keyword>
<evidence type="ECO:0000259" key="4">
    <source>
        <dbReference type="Pfam" id="PF22622"/>
    </source>
</evidence>
<protein>
    <recommendedName>
        <fullName evidence="7">Enoyl-CoA hydratase</fullName>
    </recommendedName>
</protein>
<gene>
    <name evidence="5" type="ORF">IT779_31840</name>
</gene>
<dbReference type="GO" id="GO:0004300">
    <property type="term" value="F:enoyl-CoA hydratase activity"/>
    <property type="evidence" value="ECO:0007669"/>
    <property type="project" value="TreeGrafter"/>
</dbReference>
<dbReference type="GO" id="GO:0006635">
    <property type="term" value="P:fatty acid beta-oxidation"/>
    <property type="evidence" value="ECO:0007669"/>
    <property type="project" value="TreeGrafter"/>
</dbReference>
<dbReference type="AlphaFoldDB" id="A0A931IIZ6"/>
<organism evidence="5 6">
    <name type="scientific">Nocardia bovistercoris</name>
    <dbReference type="NCBI Taxonomy" id="2785916"/>
    <lineage>
        <taxon>Bacteria</taxon>
        <taxon>Bacillati</taxon>
        <taxon>Actinomycetota</taxon>
        <taxon>Actinomycetes</taxon>
        <taxon>Mycobacteriales</taxon>
        <taxon>Nocardiaceae</taxon>
        <taxon>Nocardia</taxon>
    </lineage>
</organism>
<comment type="caution">
    <text evidence="5">The sequence shown here is derived from an EMBL/GenBank/DDBJ whole genome shotgun (WGS) entry which is preliminary data.</text>
</comment>
<dbReference type="InterPro" id="IPR002539">
    <property type="entry name" value="MaoC-like_dom"/>
</dbReference>
<dbReference type="Pfam" id="PF01575">
    <property type="entry name" value="MaoC_dehydratas"/>
    <property type="match status" value="1"/>
</dbReference>
<evidence type="ECO:0000313" key="6">
    <source>
        <dbReference type="Proteomes" id="UP000655751"/>
    </source>
</evidence>
<dbReference type="PANTHER" id="PTHR13078:SF56">
    <property type="entry name" value="PEROXISOMAL MULTIFUNCTIONAL ENZYME TYPE 2"/>
    <property type="match status" value="1"/>
</dbReference>
<evidence type="ECO:0000313" key="5">
    <source>
        <dbReference type="EMBL" id="MBH0780872.1"/>
    </source>
</evidence>
<dbReference type="Proteomes" id="UP000655751">
    <property type="component" value="Unassembled WGS sequence"/>
</dbReference>
<dbReference type="RefSeq" id="WP_196153177.1">
    <property type="nucleotide sequence ID" value="NZ_JADMLG010000018.1"/>
</dbReference>
<dbReference type="CDD" id="cd03448">
    <property type="entry name" value="HDE_HSD"/>
    <property type="match status" value="1"/>
</dbReference>
<evidence type="ECO:0000256" key="1">
    <source>
        <dbReference type="ARBA" id="ARBA00005254"/>
    </source>
</evidence>
<dbReference type="GO" id="GO:0003857">
    <property type="term" value="F:(3S)-3-hydroxyacyl-CoA dehydrogenase (NAD+) activity"/>
    <property type="evidence" value="ECO:0007669"/>
    <property type="project" value="TreeGrafter"/>
</dbReference>
<dbReference type="SUPFAM" id="SSF54637">
    <property type="entry name" value="Thioesterase/thiol ester dehydrase-isomerase"/>
    <property type="match status" value="2"/>
</dbReference>
<dbReference type="EMBL" id="JADMLG010000018">
    <property type="protein sequence ID" value="MBH0780872.1"/>
    <property type="molecule type" value="Genomic_DNA"/>
</dbReference>
<evidence type="ECO:0000256" key="2">
    <source>
        <dbReference type="SAM" id="MobiDB-lite"/>
    </source>
</evidence>
<evidence type="ECO:0008006" key="7">
    <source>
        <dbReference type="Google" id="ProtNLM"/>
    </source>
</evidence>
<evidence type="ECO:0000259" key="3">
    <source>
        <dbReference type="Pfam" id="PF01575"/>
    </source>
</evidence>
<reference evidence="5" key="1">
    <citation type="submission" date="2020-11" db="EMBL/GenBank/DDBJ databases">
        <title>Nocardia NEAU-351.nov., a novel actinomycete isolated from the cow dung.</title>
        <authorList>
            <person name="Zhang X."/>
        </authorList>
    </citation>
    <scope>NUCLEOTIDE SEQUENCE</scope>
    <source>
        <strain evidence="5">NEAU-351</strain>
    </source>
</reference>
<feature type="domain" description="MaoC-like" evidence="3">
    <location>
        <begin position="160"/>
        <end position="268"/>
    </location>
</feature>
<comment type="similarity">
    <text evidence="1">Belongs to the enoyl-CoA hydratase/isomerase family.</text>
</comment>
<feature type="domain" description="Peroxisomal multifunctional enzyme type 2-like N-terminal" evidence="4">
    <location>
        <begin position="20"/>
        <end position="143"/>
    </location>
</feature>